<evidence type="ECO:0000256" key="1">
    <source>
        <dbReference type="SAM" id="Phobius"/>
    </source>
</evidence>
<keyword evidence="1" id="KW-0472">Membrane</keyword>
<organism evidence="2 3">
    <name type="scientific">Kocuria varians</name>
    <name type="common">Micrococcus varians</name>
    <dbReference type="NCBI Taxonomy" id="1272"/>
    <lineage>
        <taxon>Bacteria</taxon>
        <taxon>Bacillati</taxon>
        <taxon>Actinomycetota</taxon>
        <taxon>Actinomycetes</taxon>
        <taxon>Micrococcales</taxon>
        <taxon>Micrococcaceae</taxon>
        <taxon>Kocuria</taxon>
    </lineage>
</organism>
<sequence length="226" mass="26101">MTTAILAYPPIAVVLPNADRIIEVLASIPAPIYTLLGTTIGLLGGIWTTTIAHRMSRARDNDNWIKTKVYENVFILEEAITRLTMQPPGLIESAPRKALNHREWARFFNTWDVAFAYEALIKSQTAMRSLSLLDFLNEYQDKKYHELLDASGHFYKTLIDPLSHFPESSQIKINDFLKLWNTAKENLNQKTNDFTLSLGGTYWLARTPAEKRKFEDITRRWYANEY</sequence>
<dbReference type="EMBL" id="BJNW01000016">
    <property type="protein sequence ID" value="GEC99681.1"/>
    <property type="molecule type" value="Genomic_DNA"/>
</dbReference>
<dbReference type="RefSeq" id="WP_141269887.1">
    <property type="nucleotide sequence ID" value="NZ_BJNW01000016.1"/>
</dbReference>
<keyword evidence="3" id="KW-1185">Reference proteome</keyword>
<feature type="transmembrane region" description="Helical" evidence="1">
    <location>
        <begin position="30"/>
        <end position="49"/>
    </location>
</feature>
<dbReference type="Proteomes" id="UP000315730">
    <property type="component" value="Unassembled WGS sequence"/>
</dbReference>
<gene>
    <name evidence="2" type="ORF">KVA01_18360</name>
</gene>
<evidence type="ECO:0000313" key="2">
    <source>
        <dbReference type="EMBL" id="GEC99681.1"/>
    </source>
</evidence>
<evidence type="ECO:0000313" key="3">
    <source>
        <dbReference type="Proteomes" id="UP000315730"/>
    </source>
</evidence>
<dbReference type="AlphaFoldDB" id="A0A4Y4D3C6"/>
<name>A0A4Y4D3C6_KOCVA</name>
<accession>A0A4Y4D3C6</accession>
<proteinExistence type="predicted"/>
<keyword evidence="1" id="KW-1133">Transmembrane helix</keyword>
<protein>
    <submittedName>
        <fullName evidence="2">Uncharacterized protein</fullName>
    </submittedName>
</protein>
<keyword evidence="1" id="KW-0812">Transmembrane</keyword>
<comment type="caution">
    <text evidence="2">The sequence shown here is derived from an EMBL/GenBank/DDBJ whole genome shotgun (WGS) entry which is preliminary data.</text>
</comment>
<reference evidence="2 3" key="1">
    <citation type="submission" date="2019-06" db="EMBL/GenBank/DDBJ databases">
        <title>Whole genome shotgun sequence of Kocuria varians NBRC 15358.</title>
        <authorList>
            <person name="Hosoyama A."/>
            <person name="Uohara A."/>
            <person name="Ohji S."/>
            <person name="Ichikawa N."/>
        </authorList>
    </citation>
    <scope>NUCLEOTIDE SEQUENCE [LARGE SCALE GENOMIC DNA]</scope>
    <source>
        <strain evidence="2 3">NBRC 15358</strain>
    </source>
</reference>